<feature type="domain" description="N-acetyltransferase" evidence="3">
    <location>
        <begin position="3"/>
        <end position="170"/>
    </location>
</feature>
<dbReference type="STRING" id="1349421.OI18_03350"/>
<dbReference type="EMBL" id="JSVC01000003">
    <property type="protein sequence ID" value="KIC95932.1"/>
    <property type="molecule type" value="Genomic_DNA"/>
</dbReference>
<keyword evidence="5" id="KW-1185">Reference proteome</keyword>
<sequence>MNYSFRKAVADDATHIWEILQQAILRRKAEGSQQWQDGYPNPEVVKKDLDNGYGFVLTGDNEVIGYCALLINDEPAYAKIDGEWLTNGDFVVVHRVAVSEAHIGKGLAKKMMSFIEQFALENGINSVKADTNFDNPRMLKVLEDLGYTYCGEVWFRGSPRKAYEKVLSLTP</sequence>
<evidence type="ECO:0000256" key="1">
    <source>
        <dbReference type="ARBA" id="ARBA00022679"/>
    </source>
</evidence>
<keyword evidence="2" id="KW-0012">Acyltransferase</keyword>
<dbReference type="Proteomes" id="UP000031408">
    <property type="component" value="Unassembled WGS sequence"/>
</dbReference>
<evidence type="ECO:0000313" key="5">
    <source>
        <dbReference type="Proteomes" id="UP000031408"/>
    </source>
</evidence>
<dbReference type="AlphaFoldDB" id="A0A0C1L703"/>
<dbReference type="Pfam" id="PF00583">
    <property type="entry name" value="Acetyltransf_1"/>
    <property type="match status" value="1"/>
</dbReference>
<dbReference type="PROSITE" id="PS51186">
    <property type="entry name" value="GNAT"/>
    <property type="match status" value="1"/>
</dbReference>
<evidence type="ECO:0000256" key="2">
    <source>
        <dbReference type="ARBA" id="ARBA00023315"/>
    </source>
</evidence>
<dbReference type="InterPro" id="IPR000182">
    <property type="entry name" value="GNAT_dom"/>
</dbReference>
<dbReference type="SUPFAM" id="SSF55729">
    <property type="entry name" value="Acyl-CoA N-acyltransferases (Nat)"/>
    <property type="match status" value="1"/>
</dbReference>
<dbReference type="InterPro" id="IPR016181">
    <property type="entry name" value="Acyl_CoA_acyltransferase"/>
</dbReference>
<accession>A0A0C1L703</accession>
<evidence type="ECO:0000313" key="4">
    <source>
        <dbReference type="EMBL" id="KIC95932.1"/>
    </source>
</evidence>
<dbReference type="Gene3D" id="3.40.630.30">
    <property type="match status" value="1"/>
</dbReference>
<dbReference type="InterPro" id="IPR050832">
    <property type="entry name" value="Bact_Acetyltransf"/>
</dbReference>
<comment type="caution">
    <text evidence="4">The sequence shown here is derived from an EMBL/GenBank/DDBJ whole genome shotgun (WGS) entry which is preliminary data.</text>
</comment>
<reference evidence="4 5" key="1">
    <citation type="submission" date="2014-11" db="EMBL/GenBank/DDBJ databases">
        <title>Genome sequence of Flavihumibacter solisilvae 3-3.</title>
        <authorList>
            <person name="Zhou G."/>
            <person name="Li M."/>
            <person name="Wang G."/>
        </authorList>
    </citation>
    <scope>NUCLEOTIDE SEQUENCE [LARGE SCALE GENOMIC DNA]</scope>
    <source>
        <strain evidence="4 5">3-3</strain>
    </source>
</reference>
<name>A0A0C1L703_9BACT</name>
<dbReference type="PANTHER" id="PTHR43877">
    <property type="entry name" value="AMINOALKYLPHOSPHONATE N-ACETYLTRANSFERASE-RELATED-RELATED"/>
    <property type="match status" value="1"/>
</dbReference>
<dbReference type="PANTHER" id="PTHR43877:SF2">
    <property type="entry name" value="AMINOALKYLPHOSPHONATE N-ACETYLTRANSFERASE-RELATED"/>
    <property type="match status" value="1"/>
</dbReference>
<dbReference type="OrthoDB" id="9796381at2"/>
<evidence type="ECO:0000259" key="3">
    <source>
        <dbReference type="PROSITE" id="PS51186"/>
    </source>
</evidence>
<dbReference type="CDD" id="cd04301">
    <property type="entry name" value="NAT_SF"/>
    <property type="match status" value="1"/>
</dbReference>
<dbReference type="RefSeq" id="WP_039137329.1">
    <property type="nucleotide sequence ID" value="NZ_JSVC01000003.1"/>
</dbReference>
<keyword evidence="1 4" id="KW-0808">Transferase</keyword>
<gene>
    <name evidence="4" type="ORF">OI18_03350</name>
</gene>
<organism evidence="4 5">
    <name type="scientific">Flavihumibacter solisilvae</name>
    <dbReference type="NCBI Taxonomy" id="1349421"/>
    <lineage>
        <taxon>Bacteria</taxon>
        <taxon>Pseudomonadati</taxon>
        <taxon>Bacteroidota</taxon>
        <taxon>Chitinophagia</taxon>
        <taxon>Chitinophagales</taxon>
        <taxon>Chitinophagaceae</taxon>
        <taxon>Flavihumibacter</taxon>
    </lineage>
</organism>
<proteinExistence type="predicted"/>
<dbReference type="GO" id="GO:0016747">
    <property type="term" value="F:acyltransferase activity, transferring groups other than amino-acyl groups"/>
    <property type="evidence" value="ECO:0007669"/>
    <property type="project" value="InterPro"/>
</dbReference>
<protein>
    <submittedName>
        <fullName evidence="4">GCN5 family acetyltransferase</fullName>
    </submittedName>
</protein>